<accession>A0A1D1Y9B6</accession>
<dbReference type="Gene3D" id="1.10.287.110">
    <property type="entry name" value="DnaJ domain"/>
    <property type="match status" value="1"/>
</dbReference>
<dbReference type="PROSITE" id="PS00636">
    <property type="entry name" value="DNAJ_1"/>
    <property type="match status" value="1"/>
</dbReference>
<feature type="region of interest" description="Disordered" evidence="1">
    <location>
        <begin position="152"/>
        <end position="199"/>
    </location>
</feature>
<dbReference type="PANTHER" id="PTHR44240">
    <property type="entry name" value="DNAJ DOMAIN (PROKARYOTIC HEAT SHOCK PROTEIN)-RELATED"/>
    <property type="match status" value="1"/>
</dbReference>
<dbReference type="AlphaFoldDB" id="A0A1D1Y9B6"/>
<dbReference type="CDD" id="cd06257">
    <property type="entry name" value="DnaJ"/>
    <property type="match status" value="1"/>
</dbReference>
<organism evidence="4">
    <name type="scientific">Anthurium amnicola</name>
    <dbReference type="NCBI Taxonomy" id="1678845"/>
    <lineage>
        <taxon>Eukaryota</taxon>
        <taxon>Viridiplantae</taxon>
        <taxon>Streptophyta</taxon>
        <taxon>Embryophyta</taxon>
        <taxon>Tracheophyta</taxon>
        <taxon>Spermatophyta</taxon>
        <taxon>Magnoliopsida</taxon>
        <taxon>Liliopsida</taxon>
        <taxon>Araceae</taxon>
        <taxon>Pothoideae</taxon>
        <taxon>Potheae</taxon>
        <taxon>Anthurium</taxon>
    </lineage>
</organism>
<dbReference type="GO" id="GO:0005783">
    <property type="term" value="C:endoplasmic reticulum"/>
    <property type="evidence" value="ECO:0007669"/>
    <property type="project" value="UniProtKB-ARBA"/>
</dbReference>
<gene>
    <name evidence="4" type="primary">ATJ11_1</name>
    <name evidence="4" type="ORF">g.74954</name>
</gene>
<protein>
    <submittedName>
        <fullName evidence="4">Chaperone protein dnaJ 11, chloroplastic</fullName>
    </submittedName>
</protein>
<dbReference type="PANTHER" id="PTHR44240:SF10">
    <property type="entry name" value="J DOMAIN-CONTAINING PROTEIN"/>
    <property type="match status" value="1"/>
</dbReference>
<proteinExistence type="predicted"/>
<dbReference type="PRINTS" id="PR00625">
    <property type="entry name" value="JDOMAIN"/>
</dbReference>
<dbReference type="SUPFAM" id="SSF46565">
    <property type="entry name" value="Chaperone J-domain"/>
    <property type="match status" value="1"/>
</dbReference>
<evidence type="ECO:0000259" key="3">
    <source>
        <dbReference type="PROSITE" id="PS50076"/>
    </source>
</evidence>
<dbReference type="InterPro" id="IPR052276">
    <property type="entry name" value="Diphthamide-biosynth_chaperone"/>
</dbReference>
<dbReference type="PROSITE" id="PS50076">
    <property type="entry name" value="DNAJ_2"/>
    <property type="match status" value="1"/>
</dbReference>
<feature type="non-terminal residue" evidence="4">
    <location>
        <position position="1"/>
    </location>
</feature>
<dbReference type="InterPro" id="IPR018253">
    <property type="entry name" value="DnaJ_domain_CS"/>
</dbReference>
<dbReference type="InterPro" id="IPR036869">
    <property type="entry name" value="J_dom_sf"/>
</dbReference>
<evidence type="ECO:0000256" key="2">
    <source>
        <dbReference type="SAM" id="SignalP"/>
    </source>
</evidence>
<dbReference type="SMART" id="SM00271">
    <property type="entry name" value="DnaJ"/>
    <property type="match status" value="1"/>
</dbReference>
<evidence type="ECO:0000313" key="4">
    <source>
        <dbReference type="EMBL" id="JAT51237.1"/>
    </source>
</evidence>
<dbReference type="Pfam" id="PF00226">
    <property type="entry name" value="DnaJ"/>
    <property type="match status" value="1"/>
</dbReference>
<dbReference type="InterPro" id="IPR001623">
    <property type="entry name" value="DnaJ_domain"/>
</dbReference>
<reference evidence="4" key="1">
    <citation type="submission" date="2015-07" db="EMBL/GenBank/DDBJ databases">
        <title>Transcriptome Assembly of Anthurium amnicola.</title>
        <authorList>
            <person name="Suzuki J."/>
        </authorList>
    </citation>
    <scope>NUCLEOTIDE SEQUENCE</scope>
</reference>
<feature type="chain" id="PRO_5008900024" evidence="2">
    <location>
        <begin position="21"/>
        <end position="199"/>
    </location>
</feature>
<feature type="compositionally biased region" description="Low complexity" evidence="1">
    <location>
        <begin position="155"/>
        <end position="189"/>
    </location>
</feature>
<evidence type="ECO:0000256" key="1">
    <source>
        <dbReference type="SAM" id="MobiDB-lite"/>
    </source>
</evidence>
<feature type="domain" description="J" evidence="3">
    <location>
        <begin position="85"/>
        <end position="154"/>
    </location>
</feature>
<sequence>SLSLSLSHLIMLAASPLSSGAHTHLLLRRSPPLPPPLVSRFPRVPRICAASHASAAEREETAGYHRHHSRSHRAGHAESIMASGTLYDVLGLSAGATSQEIKGAFRRLARERHPDVVTARRGEAASSAEEFIRIHAAYATLSDPGKRAEYDRRAISSAPRPIRRASSSSSYHYYPSPASFDPSSPSVFPRRTWETDQCW</sequence>
<dbReference type="EMBL" id="GDJX01016699">
    <property type="protein sequence ID" value="JAT51237.1"/>
    <property type="molecule type" value="Transcribed_RNA"/>
</dbReference>
<keyword evidence="2" id="KW-0732">Signal</keyword>
<name>A0A1D1Y9B6_9ARAE</name>
<feature type="signal peptide" evidence="2">
    <location>
        <begin position="1"/>
        <end position="20"/>
    </location>
</feature>